<evidence type="ECO:0000256" key="1">
    <source>
        <dbReference type="SAM" id="MobiDB-lite"/>
    </source>
</evidence>
<accession>A0A6L2MH25</accession>
<gene>
    <name evidence="3" type="ORF">Tci_045216</name>
</gene>
<comment type="caution">
    <text evidence="3">The sequence shown here is derived from an EMBL/GenBank/DDBJ whole genome shotgun (WGS) entry which is preliminary data.</text>
</comment>
<sequence length="539" mass="60885">MNKFYEEKDHLGKFDGKSDEGFFVGYSTNSKAFRVYNTRTKKVEVNLHINFLENKPIIAGTNSNDFAGKGASFNADLDGDNKNNDGPCKESEIDNQEGPNAKNNTKDVNTVGPSINITSSNINTASLTVNTIRLSDDFFVADDDMRILDGVEVDISNISTIYPVPTTPNTRFHKDHSLDNVFRDMQSSVQTQRMTVTTNEQGFISAIYDEKTHEDFHTYLFACFLSQEEPKRITIALKDPAWVCVDEIIFGSTKKELCTEFEELMHDNQDKYVDENLRKFKYADVKTASTQWIKKRLSSKIQMVMMLMYISIGEAQHIWLSLILDTKMIKYELSNGLYALTKNSTIYVSRINQFWRTASARTLENGEIVLNATVDGQDKTITKASVRRHLKLADADGISTLPTTKIFEQLALMGYVKDSDNLTFQKDEAITKEMHDGLGRATTTTFSLEAKQGSEDEEACLDKVYSPKQGRMIEEIDEDENVNMDKSVDFSTASPQKDDDEITLAEILVNIKKGATKDNGKAIMQESEPPKKIKNKEMI</sequence>
<feature type="compositionally biased region" description="Basic and acidic residues" evidence="1">
    <location>
        <begin position="528"/>
        <end position="539"/>
    </location>
</feature>
<feature type="compositionally biased region" description="Basic and acidic residues" evidence="1">
    <location>
        <begin position="79"/>
        <end position="92"/>
    </location>
</feature>
<name>A0A6L2MH25_TANCI</name>
<proteinExistence type="predicted"/>
<feature type="domain" description="Retroviral polymerase SH3-like" evidence="2">
    <location>
        <begin position="8"/>
        <end position="55"/>
    </location>
</feature>
<feature type="region of interest" description="Disordered" evidence="1">
    <location>
        <begin position="520"/>
        <end position="539"/>
    </location>
</feature>
<dbReference type="AlphaFoldDB" id="A0A6L2MH25"/>
<dbReference type="InterPro" id="IPR057670">
    <property type="entry name" value="SH3_retrovirus"/>
</dbReference>
<feature type="region of interest" description="Disordered" evidence="1">
    <location>
        <begin position="76"/>
        <end position="110"/>
    </location>
</feature>
<evidence type="ECO:0000259" key="2">
    <source>
        <dbReference type="Pfam" id="PF25597"/>
    </source>
</evidence>
<organism evidence="3">
    <name type="scientific">Tanacetum cinerariifolium</name>
    <name type="common">Dalmatian daisy</name>
    <name type="synonym">Chrysanthemum cinerariifolium</name>
    <dbReference type="NCBI Taxonomy" id="118510"/>
    <lineage>
        <taxon>Eukaryota</taxon>
        <taxon>Viridiplantae</taxon>
        <taxon>Streptophyta</taxon>
        <taxon>Embryophyta</taxon>
        <taxon>Tracheophyta</taxon>
        <taxon>Spermatophyta</taxon>
        <taxon>Magnoliopsida</taxon>
        <taxon>eudicotyledons</taxon>
        <taxon>Gunneridae</taxon>
        <taxon>Pentapetalae</taxon>
        <taxon>asterids</taxon>
        <taxon>campanulids</taxon>
        <taxon>Asterales</taxon>
        <taxon>Asteraceae</taxon>
        <taxon>Asteroideae</taxon>
        <taxon>Anthemideae</taxon>
        <taxon>Anthemidinae</taxon>
        <taxon>Tanacetum</taxon>
    </lineage>
</organism>
<feature type="compositionally biased region" description="Polar residues" evidence="1">
    <location>
        <begin position="97"/>
        <end position="110"/>
    </location>
</feature>
<dbReference type="Pfam" id="PF25597">
    <property type="entry name" value="SH3_retrovirus"/>
    <property type="match status" value="1"/>
</dbReference>
<dbReference type="EMBL" id="BKCJ010006649">
    <property type="protein sequence ID" value="GEU73238.1"/>
    <property type="molecule type" value="Genomic_DNA"/>
</dbReference>
<protein>
    <recommendedName>
        <fullName evidence="2">Retroviral polymerase SH3-like domain-containing protein</fullName>
    </recommendedName>
</protein>
<reference evidence="3" key="1">
    <citation type="journal article" date="2019" name="Sci. Rep.">
        <title>Draft genome of Tanacetum cinerariifolium, the natural source of mosquito coil.</title>
        <authorList>
            <person name="Yamashiro T."/>
            <person name="Shiraishi A."/>
            <person name="Satake H."/>
            <person name="Nakayama K."/>
        </authorList>
    </citation>
    <scope>NUCLEOTIDE SEQUENCE</scope>
</reference>
<evidence type="ECO:0000313" key="3">
    <source>
        <dbReference type="EMBL" id="GEU73238.1"/>
    </source>
</evidence>